<evidence type="ECO:0000256" key="1">
    <source>
        <dbReference type="ARBA" id="ARBA00022723"/>
    </source>
</evidence>
<dbReference type="Gene3D" id="3.40.800.10">
    <property type="entry name" value="Ureohydrolase domain"/>
    <property type="match status" value="1"/>
</dbReference>
<proteinExistence type="inferred from homology"/>
<dbReference type="Pfam" id="PF00491">
    <property type="entry name" value="Arginase"/>
    <property type="match status" value="1"/>
</dbReference>
<feature type="binding site" evidence="5">
    <location>
        <position position="134"/>
    </location>
    <ligand>
        <name>Mn(2+)</name>
        <dbReference type="ChEBI" id="CHEBI:29035"/>
        <label>1</label>
    </ligand>
</feature>
<gene>
    <name evidence="5 10" type="primary">hutG</name>
    <name evidence="10" type="ORF">VVR66_10725</name>
</gene>
<dbReference type="PROSITE" id="PS01053">
    <property type="entry name" value="ARGINASE_1"/>
    <property type="match status" value="1"/>
</dbReference>
<feature type="binding site" evidence="5">
    <location>
        <position position="161"/>
    </location>
    <ligand>
        <name>Mn(2+)</name>
        <dbReference type="ChEBI" id="CHEBI:29035"/>
        <label>2</label>
    </ligand>
</feature>
<feature type="binding site" evidence="5">
    <location>
        <position position="252"/>
    </location>
    <ligand>
        <name>Mn(2+)</name>
        <dbReference type="ChEBI" id="CHEBI:29035"/>
        <label>2</label>
    </ligand>
</feature>
<keyword evidence="2 5" id="KW-0378">Hydrolase</keyword>
<evidence type="ECO:0000256" key="2">
    <source>
        <dbReference type="ARBA" id="ARBA00022801"/>
    </source>
</evidence>
<reference evidence="10 11" key="1">
    <citation type="journal article" date="2024" name="Fungal Genet. Biol.">
        <title>The porcine skin microbiome exhibits broad fungal antagonism.</title>
        <authorList>
            <person name="De La Cruz K.F."/>
            <person name="Townsend E.C."/>
            <person name="Alex Cheong J.Z."/>
            <person name="Salamzade R."/>
            <person name="Liu A."/>
            <person name="Sandstrom S."/>
            <person name="Davila E."/>
            <person name="Huang L."/>
            <person name="Xu K.H."/>
            <person name="Wu S.Y."/>
            <person name="Meudt J.J."/>
            <person name="Shanmuganayagam D."/>
            <person name="Gibson A.L.F."/>
            <person name="Kalan L.R."/>
        </authorList>
    </citation>
    <scope>NUCLEOTIDE SEQUENCE [LARGE SCALE GENOMIC DNA]</scope>
    <source>
        <strain evidence="10 11">LK2625</strain>
    </source>
</reference>
<comment type="caution">
    <text evidence="10">The sequence shown here is derived from an EMBL/GenBank/DDBJ whole genome shotgun (WGS) entry which is preliminary data.</text>
</comment>
<dbReference type="PRINTS" id="PR00116">
    <property type="entry name" value="ARGINASE"/>
</dbReference>
<comment type="similarity">
    <text evidence="5 7 8">Belongs to the arginase family.</text>
</comment>
<dbReference type="EC" id="3.5.3.8" evidence="5 6"/>
<dbReference type="PROSITE" id="PS51409">
    <property type="entry name" value="ARGINASE_2"/>
    <property type="match status" value="1"/>
</dbReference>
<dbReference type="InterPro" id="IPR006035">
    <property type="entry name" value="Ureohydrolase"/>
</dbReference>
<feature type="binding site" evidence="5">
    <location>
        <position position="252"/>
    </location>
    <ligand>
        <name>Mn(2+)</name>
        <dbReference type="ChEBI" id="CHEBI:29035"/>
        <label>1</label>
    </ligand>
</feature>
<keyword evidence="4 5" id="KW-0464">Manganese</keyword>
<dbReference type="InterPro" id="IPR020855">
    <property type="entry name" value="Ureohydrolase_Mn_BS"/>
</dbReference>
<evidence type="ECO:0000256" key="4">
    <source>
        <dbReference type="ARBA" id="ARBA00023211"/>
    </source>
</evidence>
<accession>A0ABV3V5F7</accession>
<keyword evidence="1 5" id="KW-0479">Metal-binding</keyword>
<dbReference type="RefSeq" id="WP_368629572.1">
    <property type="nucleotide sequence ID" value="NZ_JAYWLU010000011.1"/>
</dbReference>
<comment type="pathway">
    <text evidence="5">Amino-acid degradation; L-histidine degradation into L-glutamate; L-glutamate from N-formimidoyl-L-glutamate (hydrolase route): step 1/1.</text>
</comment>
<evidence type="ECO:0000256" key="3">
    <source>
        <dbReference type="ARBA" id="ARBA00022808"/>
    </source>
</evidence>
<organism evidence="10 11">
    <name type="scientific">Kocuria carniphila</name>
    <dbReference type="NCBI Taxonomy" id="262208"/>
    <lineage>
        <taxon>Bacteria</taxon>
        <taxon>Bacillati</taxon>
        <taxon>Actinomycetota</taxon>
        <taxon>Actinomycetes</taxon>
        <taxon>Micrococcales</taxon>
        <taxon>Micrococcaceae</taxon>
        <taxon>Kocuria</taxon>
    </lineage>
</organism>
<evidence type="ECO:0000256" key="6">
    <source>
        <dbReference type="NCBIfam" id="TIGR01227"/>
    </source>
</evidence>
<dbReference type="CDD" id="cd09988">
    <property type="entry name" value="Formimidoylglutamase"/>
    <property type="match status" value="1"/>
</dbReference>
<sequence length="343" mass="36663">MSLTPITPVDETVWAGRTDGSAPEHRRWHQVANGQRSAQDNDSSGVGKQRFAIIGFASDEGVRRNRGRPGAAAAPDALRKALAPMAVHADFAMTDAGNVTVEDQDLEAGQENLADHLGPLLDQHQLTVVLGGGHETAWGSYLGRNRSVRLAEQRVGVLNLDAHFDLREAEKASSGTPFLQMAQADQAAGREFRYTVLGISEPSNTRALFQTAAALDVEYLTDEECSRQNLPRILQAVDRLVQGVDAVHLSVDLDVLPAATAPGVSAPAGYGVQLEVIHEICRHVARSSKLVLVDIVELSPRFDIDQRTARTAARLITTLAHEALASGAVALDGHDSISSGDLA</sequence>
<dbReference type="SUPFAM" id="SSF52768">
    <property type="entry name" value="Arginase/deacetylase"/>
    <property type="match status" value="1"/>
</dbReference>
<evidence type="ECO:0000256" key="7">
    <source>
        <dbReference type="PROSITE-ProRule" id="PRU00742"/>
    </source>
</evidence>
<keyword evidence="3 5" id="KW-0369">Histidine metabolism</keyword>
<keyword evidence="11" id="KW-1185">Reference proteome</keyword>
<protein>
    <recommendedName>
        <fullName evidence="5 6">Formimidoylglutamase</fullName>
        <ecNumber evidence="5 6">3.5.3.8</ecNumber>
    </recommendedName>
    <alternativeName>
        <fullName evidence="5">Formiminoglutamase</fullName>
    </alternativeName>
    <alternativeName>
        <fullName evidence="5">Formiminoglutamate hydrolase</fullName>
    </alternativeName>
</protein>
<comment type="cofactor">
    <cofactor evidence="5">
        <name>Mn(2+)</name>
        <dbReference type="ChEBI" id="CHEBI:29035"/>
    </cofactor>
    <text evidence="5">Binds 2 manganese ions per subunit.</text>
</comment>
<evidence type="ECO:0000256" key="8">
    <source>
        <dbReference type="RuleBase" id="RU003684"/>
    </source>
</evidence>
<evidence type="ECO:0000313" key="11">
    <source>
        <dbReference type="Proteomes" id="UP001558481"/>
    </source>
</evidence>
<evidence type="ECO:0000256" key="9">
    <source>
        <dbReference type="SAM" id="MobiDB-lite"/>
    </source>
</evidence>
<dbReference type="GO" id="GO:0050415">
    <property type="term" value="F:formimidoylglutamase activity"/>
    <property type="evidence" value="ECO:0007669"/>
    <property type="project" value="UniProtKB-EC"/>
</dbReference>
<feature type="binding site" evidence="5">
    <location>
        <position position="165"/>
    </location>
    <ligand>
        <name>Mn(2+)</name>
        <dbReference type="ChEBI" id="CHEBI:29035"/>
        <label>1</label>
    </ligand>
</feature>
<comment type="catalytic activity">
    <reaction evidence="5">
        <text>N-formimidoyl-L-glutamate + H2O = formamide + L-glutamate</text>
        <dbReference type="Rhea" id="RHEA:22492"/>
        <dbReference type="ChEBI" id="CHEBI:15377"/>
        <dbReference type="ChEBI" id="CHEBI:16397"/>
        <dbReference type="ChEBI" id="CHEBI:29985"/>
        <dbReference type="ChEBI" id="CHEBI:58928"/>
        <dbReference type="EC" id="3.5.3.8"/>
    </reaction>
</comment>
<dbReference type="InterPro" id="IPR023696">
    <property type="entry name" value="Ureohydrolase_dom_sf"/>
</dbReference>
<comment type="function">
    <text evidence="5">Catalyzes the conversion of N-formimidoyl-L-glutamate to L-glutamate and formamide.</text>
</comment>
<dbReference type="HAMAP" id="MF_00737">
    <property type="entry name" value="Formimidoylglutam"/>
    <property type="match status" value="1"/>
</dbReference>
<feature type="binding site" evidence="5">
    <location>
        <position position="161"/>
    </location>
    <ligand>
        <name>Mn(2+)</name>
        <dbReference type="ChEBI" id="CHEBI:29035"/>
        <label>1</label>
    </ligand>
</feature>
<dbReference type="Proteomes" id="UP001558481">
    <property type="component" value="Unassembled WGS sequence"/>
</dbReference>
<evidence type="ECO:0000313" key="10">
    <source>
        <dbReference type="EMBL" id="MEX3595184.1"/>
    </source>
</evidence>
<feature type="binding site" evidence="5">
    <location>
        <position position="163"/>
    </location>
    <ligand>
        <name>Mn(2+)</name>
        <dbReference type="ChEBI" id="CHEBI:29035"/>
        <label>2</label>
    </ligand>
</feature>
<evidence type="ECO:0000256" key="5">
    <source>
        <dbReference type="HAMAP-Rule" id="MF_00737"/>
    </source>
</evidence>
<dbReference type="EMBL" id="JAYWLU010000011">
    <property type="protein sequence ID" value="MEX3595184.1"/>
    <property type="molecule type" value="Genomic_DNA"/>
</dbReference>
<name>A0ABV3V5F7_9MICC</name>
<dbReference type="PANTHER" id="PTHR11358">
    <property type="entry name" value="ARGINASE/AGMATINASE"/>
    <property type="match status" value="1"/>
</dbReference>
<dbReference type="NCBIfam" id="TIGR01227">
    <property type="entry name" value="hutG"/>
    <property type="match status" value="1"/>
</dbReference>
<dbReference type="InterPro" id="IPR005923">
    <property type="entry name" value="HutG"/>
</dbReference>
<dbReference type="PANTHER" id="PTHR11358:SF35">
    <property type="entry name" value="FORMIMIDOYLGLUTAMASE"/>
    <property type="match status" value="1"/>
</dbReference>
<feature type="region of interest" description="Disordered" evidence="9">
    <location>
        <begin position="1"/>
        <end position="24"/>
    </location>
</feature>
<feature type="binding site" evidence="5">
    <location>
        <position position="254"/>
    </location>
    <ligand>
        <name>Mn(2+)</name>
        <dbReference type="ChEBI" id="CHEBI:29035"/>
        <label>2</label>
    </ligand>
</feature>